<evidence type="ECO:0000313" key="2">
    <source>
        <dbReference type="Proteomes" id="UP000317763"/>
    </source>
</evidence>
<evidence type="ECO:0000313" key="1">
    <source>
        <dbReference type="EMBL" id="TSE34064.1"/>
    </source>
</evidence>
<comment type="caution">
    <text evidence="1">The sequence shown here is derived from an EMBL/GenBank/DDBJ whole genome shotgun (WGS) entry which is preliminary data.</text>
</comment>
<dbReference type="EMBL" id="VJOM01000001">
    <property type="protein sequence ID" value="TSE34064.1"/>
    <property type="molecule type" value="Genomic_DNA"/>
</dbReference>
<organism evidence="1 2">
    <name type="scientific">Tepidimonas taiwanensis</name>
    <dbReference type="NCBI Taxonomy" id="307486"/>
    <lineage>
        <taxon>Bacteria</taxon>
        <taxon>Pseudomonadati</taxon>
        <taxon>Pseudomonadota</taxon>
        <taxon>Betaproteobacteria</taxon>
        <taxon>Burkholderiales</taxon>
        <taxon>Tepidimonas</taxon>
    </lineage>
</organism>
<dbReference type="RefSeq" id="WP_143897323.1">
    <property type="nucleotide sequence ID" value="NZ_CP083911.1"/>
</dbReference>
<gene>
    <name evidence="1" type="ORF">Ttaiw_00124</name>
</gene>
<dbReference type="NCBIfam" id="TIGR02532">
    <property type="entry name" value="IV_pilin_GFxxxE"/>
    <property type="match status" value="1"/>
</dbReference>
<dbReference type="AlphaFoldDB" id="A0A554XE75"/>
<name>A0A554XE75_9BURK</name>
<evidence type="ECO:0008006" key="3">
    <source>
        <dbReference type="Google" id="ProtNLM"/>
    </source>
</evidence>
<dbReference type="Proteomes" id="UP000317763">
    <property type="component" value="Unassembled WGS sequence"/>
</dbReference>
<dbReference type="PROSITE" id="PS00409">
    <property type="entry name" value="PROKAR_NTER_METHYL"/>
    <property type="match status" value="1"/>
</dbReference>
<dbReference type="InterPro" id="IPR012902">
    <property type="entry name" value="N_methyl_site"/>
</dbReference>
<dbReference type="Pfam" id="PF07963">
    <property type="entry name" value="N_methyl"/>
    <property type="match status" value="1"/>
</dbReference>
<proteinExistence type="predicted"/>
<dbReference type="OrthoDB" id="8819738at2"/>
<reference evidence="1 2" key="1">
    <citation type="submission" date="2019-07" db="EMBL/GenBank/DDBJ databases">
        <title>Tepidimonas taiwanensis I1-1 draft genome.</title>
        <authorList>
            <person name="Da Costa M.S."/>
            <person name="Froufe H.J.C."/>
            <person name="Egas C."/>
            <person name="Albuquerque L."/>
        </authorList>
    </citation>
    <scope>NUCLEOTIDE SEQUENCE [LARGE SCALE GENOMIC DNA]</scope>
    <source>
        <strain evidence="1 2">I1-1</strain>
    </source>
</reference>
<sequence>MTARLGGRGFTLVEVLVALVLLTLLTVGVAGGVRAVGDTQARVQRLADRVEHMAAVHRWLMAAAAHPVRAVEDVSGAGMRRLRFQLAQDSLTWVGLMPPRPAMGGETEFRLAPEAHPEDPQRLQLVLRYRPRGDTSTDEATDWTQAAREVLVADLAYIRIEVQGRRPTNWPPAQPWQDDWRTDWPSEAVEFPRAIRLLIEDDRGPWPPLLVPIMPTLPSVEPLERAVIGGGSVRR</sequence>
<keyword evidence="2" id="KW-1185">Reference proteome</keyword>
<accession>A0A554XE75</accession>
<dbReference type="STRING" id="307486.GCA_000807215_00167"/>
<protein>
    <recommendedName>
        <fullName evidence="3">Type II secretion system protein J</fullName>
    </recommendedName>
</protein>